<keyword evidence="1" id="KW-0812">Transmembrane</keyword>
<keyword evidence="1" id="KW-1133">Transmembrane helix</keyword>
<name>A0A0E9R2J7_ANGAN</name>
<proteinExistence type="predicted"/>
<accession>A0A0E9R2J7</accession>
<dbReference type="AlphaFoldDB" id="A0A0E9R2J7"/>
<feature type="transmembrane region" description="Helical" evidence="1">
    <location>
        <begin position="20"/>
        <end position="37"/>
    </location>
</feature>
<keyword evidence="1" id="KW-0472">Membrane</keyword>
<evidence type="ECO:0000313" key="2">
    <source>
        <dbReference type="EMBL" id="JAH23324.1"/>
    </source>
</evidence>
<reference evidence="2" key="1">
    <citation type="submission" date="2014-11" db="EMBL/GenBank/DDBJ databases">
        <authorList>
            <person name="Amaro Gonzalez C."/>
        </authorList>
    </citation>
    <scope>NUCLEOTIDE SEQUENCE</scope>
</reference>
<sequence>MDQSSHSTCWTQRGTAASLFIARKSPFFFNLIILLMLKFK</sequence>
<organism evidence="2">
    <name type="scientific">Anguilla anguilla</name>
    <name type="common">European freshwater eel</name>
    <name type="synonym">Muraena anguilla</name>
    <dbReference type="NCBI Taxonomy" id="7936"/>
    <lineage>
        <taxon>Eukaryota</taxon>
        <taxon>Metazoa</taxon>
        <taxon>Chordata</taxon>
        <taxon>Craniata</taxon>
        <taxon>Vertebrata</taxon>
        <taxon>Euteleostomi</taxon>
        <taxon>Actinopterygii</taxon>
        <taxon>Neopterygii</taxon>
        <taxon>Teleostei</taxon>
        <taxon>Anguilliformes</taxon>
        <taxon>Anguillidae</taxon>
        <taxon>Anguilla</taxon>
    </lineage>
</organism>
<protein>
    <submittedName>
        <fullName evidence="2">Uncharacterized protein</fullName>
    </submittedName>
</protein>
<evidence type="ECO:0000256" key="1">
    <source>
        <dbReference type="SAM" id="Phobius"/>
    </source>
</evidence>
<dbReference type="EMBL" id="GBXM01085253">
    <property type="protein sequence ID" value="JAH23324.1"/>
    <property type="molecule type" value="Transcribed_RNA"/>
</dbReference>
<reference evidence="2" key="2">
    <citation type="journal article" date="2015" name="Fish Shellfish Immunol.">
        <title>Early steps in the European eel (Anguilla anguilla)-Vibrio vulnificus interaction in the gills: Role of the RtxA13 toxin.</title>
        <authorList>
            <person name="Callol A."/>
            <person name="Pajuelo D."/>
            <person name="Ebbesson L."/>
            <person name="Teles M."/>
            <person name="MacKenzie S."/>
            <person name="Amaro C."/>
        </authorList>
    </citation>
    <scope>NUCLEOTIDE SEQUENCE</scope>
</reference>